<dbReference type="InterPro" id="IPR038270">
    <property type="entry name" value="SopA-like_catalytic_sf"/>
</dbReference>
<dbReference type="KEGG" id="ecs:ECs_0876"/>
<name>A0A0H3JC80_ECO57</name>
<dbReference type="RefSeq" id="NP_308903.1">
    <property type="nucleotide sequence ID" value="NC_002695.1"/>
</dbReference>
<accession>A0A6M0JHJ1</accession>
<dbReference type="RefSeq" id="WP_000340624.1">
    <property type="nucleotide sequence ID" value="NZ_AP018488.1"/>
</dbReference>
<dbReference type="Gene3D" id="1.25.40.300">
    <property type="entry name" value="Putative secreted effector protein"/>
    <property type="match status" value="1"/>
</dbReference>
<dbReference type="HOGENOM" id="CLU_027330_0_0_6"/>
<dbReference type="Proteomes" id="UP000000558">
    <property type="component" value="Chromosome"/>
</dbReference>
<dbReference type="STRING" id="155864.Z1019"/>
<dbReference type="AlphaFoldDB" id="A0A0H3JC80"/>
<dbReference type="GO" id="GO:0016567">
    <property type="term" value="P:protein ubiquitination"/>
    <property type="evidence" value="ECO:0007669"/>
    <property type="project" value="InterPro"/>
</dbReference>
<reference evidence="2 3" key="1">
    <citation type="journal article" date="2000" name="Syst. Appl. Microbiol.">
        <title>Comparative analysis of the whole set of rRNA operons between an enterohemorrhagic Escherichia coli O157:H7 Sakai strain and an Escherichia coli K-12 strain MG1655.</title>
        <authorList>
            <person name="Ohnishi M."/>
            <person name="Murata T."/>
            <person name="Nakayama K."/>
            <person name="Kuhara S."/>
            <person name="Hattori M."/>
            <person name="Kurokawa K."/>
            <person name="Yasunaga T."/>
            <person name="Yokoyama K."/>
            <person name="Makino K."/>
            <person name="Shinagawa H."/>
            <person name="Hayashi T."/>
        </authorList>
    </citation>
    <scope>NUCLEOTIDE SEQUENCE [LARGE SCALE GENOMIC DNA]</scope>
    <source>
        <strain evidence="3">O157:H7 / Sakai / RIMD 0509952 / EHEC</strain>
    </source>
</reference>
<dbReference type="Gene3D" id="3.40.1850.10">
    <property type="entry name" value="HECT-like ubiquitin ligase"/>
    <property type="match status" value="1"/>
</dbReference>
<organism evidence="2 3">
    <name type="scientific">Escherichia coli O157:H7</name>
    <dbReference type="NCBI Taxonomy" id="83334"/>
    <lineage>
        <taxon>Bacteria</taxon>
        <taxon>Pseudomonadati</taxon>
        <taxon>Pseudomonadota</taxon>
        <taxon>Gammaproteobacteria</taxon>
        <taxon>Enterobacterales</taxon>
        <taxon>Enterobacteriaceae</taxon>
        <taxon>Escherichia</taxon>
    </lineage>
</organism>
<dbReference type="eggNOG" id="COG1199">
    <property type="taxonomic scope" value="Bacteria"/>
</dbReference>
<dbReference type="EMBL" id="BA000007">
    <property type="protein sequence ID" value="BAB34299.1"/>
    <property type="molecule type" value="Genomic_DNA"/>
</dbReference>
<evidence type="ECO:0000259" key="1">
    <source>
        <dbReference type="Pfam" id="PF13979"/>
    </source>
</evidence>
<dbReference type="OMA" id="NDSTDXI"/>
<sequence>MDCSKCNGYATMLLNMVQGSDPVNLLELHGFLEHFAYYVSFGKFNAGHQRYNAFKKFVSEISEISANDINMTIKTGQSRHENVISINMNDAIPRDEKGITVRIDNINGKKNNSNSSDVFIPYVNTFPDLKNKILRMKIELTEGSGFSKSLSDSQIEMHILRTVNSLNVGEKLNDDNLADHSIFTNEFSVIIPPSYYDATSAVNANNIVREKLFESDSKVKDIVDDMSNHDVESEKDIFVIGGMIEKLNSLADESFNDSTDNIQTVKDLLTQLTDGMELFALRDIVAFPSTIIAKLIKSPLNSDHELVMRALDTYLCYFRNKNLNNNAEIINFFHALFLKRPELMVAENYRFIQFIDLLFENGNVEEKNLAFDLYHNYLSLSEIKQFVTEEIKLNFNEQQGLLDKDNKCYILLSSDNSGRVMRLSHQALISMLEPEVKKKTIWNNYSIYPSLQDTHEVVRDDPETICMRAFPLFAKGWEYAQKNKKHQLILNALGFKGYIRDIFMSAIMRKTDFVLECNNQPTELNSSFSSLMNDSDQWQQHTLKDKHYANLLTMLDLNDASESDKSKIFFCLSAVFANISHSNVFNGIPDASKTLKRYAFALLAKAHSLDESMISNQTFNTYKTVLLDFNNLSNEEANQLRISSLYRDMVRYAQYRFSKVLSEWTPDAWL</sequence>
<dbReference type="SMR" id="A0A0H3JC80"/>
<accession>A0A6M6YEU7</accession>
<gene>
    <name evidence="2" type="primary">espX2</name>
    <name evidence="2" type="ORF">ECs_0876</name>
</gene>
<dbReference type="Pfam" id="PF13979">
    <property type="entry name" value="SopA_C"/>
    <property type="match status" value="1"/>
</dbReference>
<feature type="domain" description="E3 ubiquitin-protein ligase SopA-like catalytic" evidence="1">
    <location>
        <begin position="542"/>
        <end position="669"/>
    </location>
</feature>
<dbReference type="InterPro" id="IPR025725">
    <property type="entry name" value="SopA-like_cat"/>
</dbReference>
<proteinExistence type="predicted"/>
<accession>A0A7U8MMM5</accession>
<keyword evidence="3" id="KW-1185">Reference proteome</keyword>
<dbReference type="GeneID" id="917617"/>
<dbReference type="Gene3D" id="1.10.4140.10">
    <property type="entry name" value="effector protein (NleL)"/>
    <property type="match status" value="1"/>
</dbReference>
<dbReference type="PATRIC" id="fig|386585.9.peg.990"/>
<reference evidence="2 3" key="2">
    <citation type="journal article" date="2001" name="DNA Res.">
        <title>Complete genome sequence of enterohemorrhagic Escherichia coli O157:H7 and genomic comparison with a laboratory strain K-12.</title>
        <authorList>
            <person name="Hayashi T."/>
            <person name="Makino K."/>
            <person name="Ohnishi M."/>
            <person name="Kurokawa K."/>
            <person name="Ishii K."/>
            <person name="Yokoyama K."/>
            <person name="Han C.G."/>
            <person name="Ohtsubo E."/>
            <person name="Nakayama K."/>
            <person name="Murata T."/>
            <person name="Tanaka M."/>
            <person name="Tobe T."/>
            <person name="Iida T."/>
            <person name="Takami H."/>
            <person name="Honda T."/>
            <person name="Sasakawa C."/>
            <person name="Ogasawara N."/>
            <person name="Yasunaga T."/>
            <person name="Kuhara S."/>
            <person name="Shiba T."/>
            <person name="Hattori M."/>
            <person name="Shinagawa H."/>
        </authorList>
    </citation>
    <scope>NUCLEOTIDE SEQUENCE [LARGE SCALE GENOMIC DNA]</scope>
    <source>
        <strain evidence="3">O157:H7 / Sakai / RIMD 0509952 / EHEC</strain>
    </source>
</reference>
<evidence type="ECO:0000313" key="3">
    <source>
        <dbReference type="Proteomes" id="UP000000558"/>
    </source>
</evidence>
<dbReference type="GO" id="GO:0004842">
    <property type="term" value="F:ubiquitin-protein transferase activity"/>
    <property type="evidence" value="ECO:0007669"/>
    <property type="project" value="InterPro"/>
</dbReference>
<accession>A0A0H3JC80</accession>
<evidence type="ECO:0000313" key="2">
    <source>
        <dbReference type="EMBL" id="BAB34299.1"/>
    </source>
</evidence>
<protein>
    <submittedName>
        <fullName evidence="2">T3SS effector-like protein EspX</fullName>
    </submittedName>
</protein>